<reference evidence="1" key="1">
    <citation type="submission" date="2022-12" db="EMBL/GenBank/DDBJ databases">
        <title>Polyphasic identification of a Novel Hot-Spring Cyanobacterium Ocullathermofonsia sinensis gen nov. sp. nov. and Genomic Insights on its Adaptations to the Thermal Habitat.</title>
        <authorList>
            <person name="Daroch M."/>
            <person name="Tang J."/>
            <person name="Jiang Y."/>
        </authorList>
    </citation>
    <scope>NUCLEOTIDE SEQUENCE</scope>
    <source>
        <strain evidence="1">PKUAC-SCTA174</strain>
    </source>
</reference>
<dbReference type="Proteomes" id="UP001163152">
    <property type="component" value="Chromosome"/>
</dbReference>
<dbReference type="PROSITE" id="PS51257">
    <property type="entry name" value="PROKAR_LIPOPROTEIN"/>
    <property type="match status" value="1"/>
</dbReference>
<evidence type="ECO:0000313" key="2">
    <source>
        <dbReference type="Proteomes" id="UP001163152"/>
    </source>
</evidence>
<dbReference type="EMBL" id="CP113797">
    <property type="protein sequence ID" value="WAL61113.1"/>
    <property type="molecule type" value="Genomic_DNA"/>
</dbReference>
<protein>
    <recommendedName>
        <fullName evidence="3">Lipoprotein</fullName>
    </recommendedName>
</protein>
<sequence>MQVLRQHIRQRSGCAVVAVLSLLVTSCTESRVAQCQKLIDVANQVVTDVQTVAQNASATSTNGDTANRNNNNSTDSVAVITKVAEAAEKARVNMQALSLDDETLVGFQTRYADMYTEIRQTTRDMLAAAEARDQEAGREAYDNFKTATSREAGLVEEINAYCATR</sequence>
<evidence type="ECO:0000313" key="1">
    <source>
        <dbReference type="EMBL" id="WAL61113.1"/>
    </source>
</evidence>
<dbReference type="AlphaFoldDB" id="A0A9E9C961"/>
<dbReference type="RefSeq" id="WP_268611066.1">
    <property type="nucleotide sequence ID" value="NZ_CP113797.1"/>
</dbReference>
<proteinExistence type="predicted"/>
<evidence type="ECO:0008006" key="3">
    <source>
        <dbReference type="Google" id="ProtNLM"/>
    </source>
</evidence>
<name>A0A9E9C961_9CYAN</name>
<accession>A0A9E9C961</accession>
<organism evidence="1 2">
    <name type="scientific">Thermocoleostomius sinensis A174</name>
    <dbReference type="NCBI Taxonomy" id="2016057"/>
    <lineage>
        <taxon>Bacteria</taxon>
        <taxon>Bacillati</taxon>
        <taxon>Cyanobacteriota</taxon>
        <taxon>Cyanophyceae</taxon>
        <taxon>Oculatellales</taxon>
        <taxon>Oculatellaceae</taxon>
        <taxon>Thermocoleostomius</taxon>
    </lineage>
</organism>
<keyword evidence="2" id="KW-1185">Reference proteome</keyword>
<gene>
    <name evidence="1" type="ORF">OXH18_03680</name>
</gene>
<dbReference type="KEGG" id="tsin:OXH18_03680"/>